<keyword evidence="2" id="KW-1185">Reference proteome</keyword>
<comment type="caution">
    <text evidence="1">The sequence shown here is derived from an EMBL/GenBank/DDBJ whole genome shotgun (WGS) entry which is preliminary data.</text>
</comment>
<dbReference type="AlphaFoldDB" id="A0AAW2GVP0"/>
<protein>
    <submittedName>
        <fullName evidence="1">Uncharacterized protein</fullName>
    </submittedName>
</protein>
<name>A0AAW2GVP0_9HYME</name>
<gene>
    <name evidence="1" type="ORF">PUN28_002691</name>
</gene>
<evidence type="ECO:0000313" key="1">
    <source>
        <dbReference type="EMBL" id="KAL0131324.1"/>
    </source>
</evidence>
<reference evidence="1 2" key="1">
    <citation type="submission" date="2023-03" db="EMBL/GenBank/DDBJ databases">
        <title>High recombination rates correlate with genetic variation in Cardiocondyla obscurior ants.</title>
        <authorList>
            <person name="Errbii M."/>
        </authorList>
    </citation>
    <scope>NUCLEOTIDE SEQUENCE [LARGE SCALE GENOMIC DNA]</scope>
    <source>
        <strain evidence="1">Alpha-2009</strain>
        <tissue evidence="1">Whole body</tissue>
    </source>
</reference>
<dbReference type="Proteomes" id="UP001430953">
    <property type="component" value="Unassembled WGS sequence"/>
</dbReference>
<accession>A0AAW2GVP0</accession>
<dbReference type="EMBL" id="JADYXP020000002">
    <property type="protein sequence ID" value="KAL0131324.1"/>
    <property type="molecule type" value="Genomic_DNA"/>
</dbReference>
<sequence>MYRYFRNVTLTLLEFRGHRRLIDVQLPFFFPILCRFPRLSRRQSSK</sequence>
<proteinExistence type="predicted"/>
<evidence type="ECO:0000313" key="2">
    <source>
        <dbReference type="Proteomes" id="UP001430953"/>
    </source>
</evidence>
<organism evidence="1 2">
    <name type="scientific">Cardiocondyla obscurior</name>
    <dbReference type="NCBI Taxonomy" id="286306"/>
    <lineage>
        <taxon>Eukaryota</taxon>
        <taxon>Metazoa</taxon>
        <taxon>Ecdysozoa</taxon>
        <taxon>Arthropoda</taxon>
        <taxon>Hexapoda</taxon>
        <taxon>Insecta</taxon>
        <taxon>Pterygota</taxon>
        <taxon>Neoptera</taxon>
        <taxon>Endopterygota</taxon>
        <taxon>Hymenoptera</taxon>
        <taxon>Apocrita</taxon>
        <taxon>Aculeata</taxon>
        <taxon>Formicoidea</taxon>
        <taxon>Formicidae</taxon>
        <taxon>Myrmicinae</taxon>
        <taxon>Cardiocondyla</taxon>
    </lineage>
</organism>